<comment type="caution">
    <text evidence="7">The sequence shown here is derived from an EMBL/GenBank/DDBJ whole genome shotgun (WGS) entry which is preliminary data.</text>
</comment>
<dbReference type="Pfam" id="PF03279">
    <property type="entry name" value="Lip_A_acyltrans"/>
    <property type="match status" value="1"/>
</dbReference>
<protein>
    <recommendedName>
        <fullName evidence="9">Lipid A biosynthesis acyltransferase</fullName>
    </recommendedName>
</protein>
<comment type="subcellular location">
    <subcellularLocation>
        <location evidence="1">Cell inner membrane</location>
    </subcellularLocation>
</comment>
<evidence type="ECO:0000313" key="8">
    <source>
        <dbReference type="Proteomes" id="UP000242288"/>
    </source>
</evidence>
<dbReference type="InterPro" id="IPR004960">
    <property type="entry name" value="LipA_acyltrans"/>
</dbReference>
<keyword evidence="2" id="KW-1003">Cell membrane</keyword>
<evidence type="ECO:0000256" key="4">
    <source>
        <dbReference type="ARBA" id="ARBA00022679"/>
    </source>
</evidence>
<dbReference type="CDD" id="cd07984">
    <property type="entry name" value="LPLAT_LABLAT-like"/>
    <property type="match status" value="1"/>
</dbReference>
<dbReference type="GO" id="GO:0016746">
    <property type="term" value="F:acyltransferase activity"/>
    <property type="evidence" value="ECO:0007669"/>
    <property type="project" value="UniProtKB-KW"/>
</dbReference>
<dbReference type="EMBL" id="PNIO01000043">
    <property type="protein sequence ID" value="PMP70325.1"/>
    <property type="molecule type" value="Genomic_DNA"/>
</dbReference>
<keyword evidence="4" id="KW-0808">Transferase</keyword>
<dbReference type="PANTHER" id="PTHR30606">
    <property type="entry name" value="LIPID A BIOSYNTHESIS LAUROYL ACYLTRANSFERASE"/>
    <property type="match status" value="1"/>
</dbReference>
<keyword evidence="6" id="KW-0012">Acyltransferase</keyword>
<evidence type="ECO:0008006" key="9">
    <source>
        <dbReference type="Google" id="ProtNLM"/>
    </source>
</evidence>
<evidence type="ECO:0000313" key="7">
    <source>
        <dbReference type="EMBL" id="PMP70325.1"/>
    </source>
</evidence>
<sequence>MKAFMKHIIFQGGLKLFFWLGKILKKQHLQKFSILLGSLLYYIPWSRKHIAFENLKIAFQGQYSEKELKKILKKFIQEVILTALEVAFIVKKNEKLASWAKAEELEVLDEALKQNKGVIALSGHIGNIPVMLAWLAEKGYPVAVLFKEGKYLPKGFLYNLISSYKIYPIPMHSDREVPKEIIKALNKNMIVFILADQARPGVYAKFFGKYVQCQKGAFVIALRKNSPIIPIFIVREKEEHTIKIYREEKIFQSLEPSQNKSFLSSDEYFVRLIENYNFILESLIRKYPEQYYWFHRRFKKSLD</sequence>
<dbReference type="GO" id="GO:0005886">
    <property type="term" value="C:plasma membrane"/>
    <property type="evidence" value="ECO:0007669"/>
    <property type="project" value="UniProtKB-SubCell"/>
</dbReference>
<keyword evidence="5" id="KW-0472">Membrane</keyword>
<reference evidence="7 8" key="1">
    <citation type="submission" date="2018-01" db="EMBL/GenBank/DDBJ databases">
        <title>Metagenomic assembled genomes from two thermal pools in the Uzon Caldera, Kamchatka, Russia.</title>
        <authorList>
            <person name="Wilkins L."/>
            <person name="Ettinger C."/>
        </authorList>
    </citation>
    <scope>NUCLEOTIDE SEQUENCE [LARGE SCALE GENOMIC DNA]</scope>
    <source>
        <strain evidence="7">ZAV-04</strain>
    </source>
</reference>
<organism evidence="7 8">
    <name type="scientific">Thermodesulfovibrio aggregans</name>
    <dbReference type="NCBI Taxonomy" id="86166"/>
    <lineage>
        <taxon>Bacteria</taxon>
        <taxon>Pseudomonadati</taxon>
        <taxon>Nitrospirota</taxon>
        <taxon>Thermodesulfovibrionia</taxon>
        <taxon>Thermodesulfovibrionales</taxon>
        <taxon>Thermodesulfovibrionaceae</taxon>
        <taxon>Thermodesulfovibrio</taxon>
    </lineage>
</organism>
<dbReference type="PANTHER" id="PTHR30606:SF10">
    <property type="entry name" value="PHOSPHATIDYLINOSITOL MANNOSIDE ACYLTRANSFERASE"/>
    <property type="match status" value="1"/>
</dbReference>
<keyword evidence="3" id="KW-0997">Cell inner membrane</keyword>
<dbReference type="Proteomes" id="UP000242288">
    <property type="component" value="Unassembled WGS sequence"/>
</dbReference>
<gene>
    <name evidence="7" type="ORF">C0186_05110</name>
</gene>
<accession>A0A2J6WIW6</accession>
<evidence type="ECO:0000256" key="1">
    <source>
        <dbReference type="ARBA" id="ARBA00004533"/>
    </source>
</evidence>
<evidence type="ECO:0000256" key="6">
    <source>
        <dbReference type="ARBA" id="ARBA00023315"/>
    </source>
</evidence>
<evidence type="ECO:0000256" key="3">
    <source>
        <dbReference type="ARBA" id="ARBA00022519"/>
    </source>
</evidence>
<evidence type="ECO:0000256" key="5">
    <source>
        <dbReference type="ARBA" id="ARBA00023136"/>
    </source>
</evidence>
<proteinExistence type="predicted"/>
<dbReference type="GO" id="GO:0009247">
    <property type="term" value="P:glycolipid biosynthetic process"/>
    <property type="evidence" value="ECO:0007669"/>
    <property type="project" value="UniProtKB-ARBA"/>
</dbReference>
<dbReference type="AlphaFoldDB" id="A0A2J6WIW6"/>
<name>A0A2J6WIW6_9BACT</name>
<evidence type="ECO:0000256" key="2">
    <source>
        <dbReference type="ARBA" id="ARBA00022475"/>
    </source>
</evidence>